<proteinExistence type="predicted"/>
<protein>
    <recommendedName>
        <fullName evidence="3">DUF2913 domain-containing protein</fullName>
    </recommendedName>
</protein>
<name>A0A0B1RDR4_9GAMM</name>
<dbReference type="Proteomes" id="UP000030853">
    <property type="component" value="Unassembled WGS sequence"/>
</dbReference>
<comment type="caution">
    <text evidence="1">The sequence shown here is derived from an EMBL/GenBank/DDBJ whole genome shotgun (WGS) entry which is preliminary data.</text>
</comment>
<dbReference type="Pfam" id="PF11140">
    <property type="entry name" value="DUF2913"/>
    <property type="match status" value="1"/>
</dbReference>
<reference evidence="1 2" key="1">
    <citation type="submission" date="2014-11" db="EMBL/GenBank/DDBJ databases">
        <title>Genome sequencing of Pantoea rodasii ND03.</title>
        <authorList>
            <person name="Muhamad Yunos N.Y."/>
            <person name="Chan K.-G."/>
        </authorList>
    </citation>
    <scope>NUCLEOTIDE SEQUENCE [LARGE SCALE GENOMIC DNA]</scope>
    <source>
        <strain evidence="1 2">ND03</strain>
    </source>
</reference>
<dbReference type="EMBL" id="JTJJ01000019">
    <property type="protein sequence ID" value="KHJ69225.1"/>
    <property type="molecule type" value="Genomic_DNA"/>
</dbReference>
<dbReference type="AlphaFoldDB" id="A0A0B1RDR4"/>
<organism evidence="1 2">
    <name type="scientific">Pantoea rodasii</name>
    <dbReference type="NCBI Taxonomy" id="1076549"/>
    <lineage>
        <taxon>Bacteria</taxon>
        <taxon>Pseudomonadati</taxon>
        <taxon>Pseudomonadota</taxon>
        <taxon>Gammaproteobacteria</taxon>
        <taxon>Enterobacterales</taxon>
        <taxon>Erwiniaceae</taxon>
        <taxon>Pantoea</taxon>
    </lineage>
</organism>
<sequence>MDNDNLNVSHLAWCGLIALHTARRDGVATSPSQDNLFLTRWLATAEKQRRFPRELASDISWLLKEGRVKGLRADLPGKLDYLWRAGNGNLQGQNDLFRLQHALHAVKLTGWIYMVLAESEWSGRRQLRLSPSVSGIYLNRHALDAGFDEHGRQRIPLPARITGELPALDKLLQRSGWRREAARSADEHLHLLLADGFRAA</sequence>
<gene>
    <name evidence="1" type="ORF">QU24_04680</name>
</gene>
<evidence type="ECO:0000313" key="2">
    <source>
        <dbReference type="Proteomes" id="UP000030853"/>
    </source>
</evidence>
<evidence type="ECO:0000313" key="1">
    <source>
        <dbReference type="EMBL" id="KHJ69225.1"/>
    </source>
</evidence>
<accession>A0A0B1RDR4</accession>
<evidence type="ECO:0008006" key="3">
    <source>
        <dbReference type="Google" id="ProtNLM"/>
    </source>
</evidence>
<dbReference type="InterPro" id="IPR021316">
    <property type="entry name" value="DUF2913"/>
</dbReference>
<dbReference type="RefSeq" id="WP_039328786.1">
    <property type="nucleotide sequence ID" value="NZ_JTJJ01000019.1"/>
</dbReference>